<dbReference type="EMBL" id="CAXLJM020000007">
    <property type="protein sequence ID" value="CAL8073976.1"/>
    <property type="molecule type" value="Genomic_DNA"/>
</dbReference>
<dbReference type="PANTHER" id="PTHR20905">
    <property type="entry name" value="N-ACETYLTRANSFERASE-RELATED"/>
    <property type="match status" value="1"/>
</dbReference>
<protein>
    <recommendedName>
        <fullName evidence="3">N-acetyltransferase domain-containing protein</fullName>
    </recommendedName>
</protein>
<comment type="caution">
    <text evidence="1">The sequence shown here is derived from an EMBL/GenBank/DDBJ whole genome shotgun (WGS) entry which is preliminary data.</text>
</comment>
<dbReference type="PANTHER" id="PTHR20905:SF1">
    <property type="entry name" value="AT07410P-RELATED"/>
    <property type="match status" value="1"/>
</dbReference>
<keyword evidence="2" id="KW-1185">Reference proteome</keyword>
<dbReference type="Gene3D" id="3.40.630.30">
    <property type="match status" value="1"/>
</dbReference>
<reference evidence="1 2" key="1">
    <citation type="submission" date="2024-08" db="EMBL/GenBank/DDBJ databases">
        <authorList>
            <person name="Cucini C."/>
            <person name="Frati F."/>
        </authorList>
    </citation>
    <scope>NUCLEOTIDE SEQUENCE [LARGE SCALE GENOMIC DNA]</scope>
</reference>
<dbReference type="SUPFAM" id="SSF55729">
    <property type="entry name" value="Acyl-CoA N-acyltransferases (Nat)"/>
    <property type="match status" value="1"/>
</dbReference>
<accession>A0ABP1PV08</accession>
<evidence type="ECO:0000313" key="1">
    <source>
        <dbReference type="EMBL" id="CAL8073976.1"/>
    </source>
</evidence>
<organism evidence="1 2">
    <name type="scientific">Orchesella dallaii</name>
    <dbReference type="NCBI Taxonomy" id="48710"/>
    <lineage>
        <taxon>Eukaryota</taxon>
        <taxon>Metazoa</taxon>
        <taxon>Ecdysozoa</taxon>
        <taxon>Arthropoda</taxon>
        <taxon>Hexapoda</taxon>
        <taxon>Collembola</taxon>
        <taxon>Entomobryomorpha</taxon>
        <taxon>Entomobryoidea</taxon>
        <taxon>Orchesellidae</taxon>
        <taxon>Orchesellinae</taxon>
        <taxon>Orchesella</taxon>
    </lineage>
</organism>
<proteinExistence type="predicted"/>
<gene>
    <name evidence="1" type="ORF">ODALV1_LOCUS2766</name>
</gene>
<sequence length="226" mass="25540">MSNNTNSDVVSKEWNGFGFKLIEKTDYSAVLTHLEQNFLQDEPLHQATGLTTDRLADISEKITDILELGHGSFYAYPMEEPTQIAAVMIIWIHEKGKDLPPRELRSPLSVIIRNAIIELKEKYNIHEQRNVDTFPELFIISTDKDFRGKGLATEMYKKAILKLKANGYKIVSSTFTNPLSRKIGDKLGFKEVSRLYSNDSKNEDGSSALGEAANDHFVTETVLDLE</sequence>
<evidence type="ECO:0000313" key="2">
    <source>
        <dbReference type="Proteomes" id="UP001642540"/>
    </source>
</evidence>
<dbReference type="InterPro" id="IPR016181">
    <property type="entry name" value="Acyl_CoA_acyltransferase"/>
</dbReference>
<evidence type="ECO:0008006" key="3">
    <source>
        <dbReference type="Google" id="ProtNLM"/>
    </source>
</evidence>
<dbReference type="CDD" id="cd04301">
    <property type="entry name" value="NAT_SF"/>
    <property type="match status" value="1"/>
</dbReference>
<name>A0ABP1PV08_9HEXA</name>
<dbReference type="Proteomes" id="UP001642540">
    <property type="component" value="Unassembled WGS sequence"/>
</dbReference>